<keyword evidence="3" id="KW-1185">Reference proteome</keyword>
<sequence>MSGRAASSVIRGRSRRPVAQTTHRSRSSPQSRIDRAGNRTPMHYDVLQYLPTARRGNSWTTRGIGKSRRWQESDWSSGRSTLLAFGKHSRVYRNLLTPRTESLFSLFGRSGICSL</sequence>
<accession>A0A7C8I819</accession>
<evidence type="ECO:0000313" key="3">
    <source>
        <dbReference type="Proteomes" id="UP000481861"/>
    </source>
</evidence>
<proteinExistence type="predicted"/>
<dbReference type="EMBL" id="JAADJZ010000015">
    <property type="protein sequence ID" value="KAF2869653.1"/>
    <property type="molecule type" value="Genomic_DNA"/>
</dbReference>
<evidence type="ECO:0000256" key="1">
    <source>
        <dbReference type="SAM" id="MobiDB-lite"/>
    </source>
</evidence>
<feature type="compositionally biased region" description="Polar residues" evidence="1">
    <location>
        <begin position="19"/>
        <end position="31"/>
    </location>
</feature>
<organism evidence="2 3">
    <name type="scientific">Massariosphaeria phaeospora</name>
    <dbReference type="NCBI Taxonomy" id="100035"/>
    <lineage>
        <taxon>Eukaryota</taxon>
        <taxon>Fungi</taxon>
        <taxon>Dikarya</taxon>
        <taxon>Ascomycota</taxon>
        <taxon>Pezizomycotina</taxon>
        <taxon>Dothideomycetes</taxon>
        <taxon>Pleosporomycetidae</taxon>
        <taxon>Pleosporales</taxon>
        <taxon>Pleosporales incertae sedis</taxon>
        <taxon>Massariosphaeria</taxon>
    </lineage>
</organism>
<dbReference type="AlphaFoldDB" id="A0A7C8I819"/>
<gene>
    <name evidence="2" type="ORF">BDV95DRAFT_82716</name>
</gene>
<protein>
    <submittedName>
        <fullName evidence="2">Uncharacterized protein</fullName>
    </submittedName>
</protein>
<name>A0A7C8I819_9PLEO</name>
<reference evidence="2 3" key="1">
    <citation type="submission" date="2020-01" db="EMBL/GenBank/DDBJ databases">
        <authorList>
            <consortium name="DOE Joint Genome Institute"/>
            <person name="Haridas S."/>
            <person name="Albert R."/>
            <person name="Binder M."/>
            <person name="Bloem J."/>
            <person name="Labutti K."/>
            <person name="Salamov A."/>
            <person name="Andreopoulos B."/>
            <person name="Baker S.E."/>
            <person name="Barry K."/>
            <person name="Bills G."/>
            <person name="Bluhm B.H."/>
            <person name="Cannon C."/>
            <person name="Castanera R."/>
            <person name="Culley D.E."/>
            <person name="Daum C."/>
            <person name="Ezra D."/>
            <person name="Gonzalez J.B."/>
            <person name="Henrissat B."/>
            <person name="Kuo A."/>
            <person name="Liang C."/>
            <person name="Lipzen A."/>
            <person name="Lutzoni F."/>
            <person name="Magnuson J."/>
            <person name="Mondo S."/>
            <person name="Nolan M."/>
            <person name="Ohm R."/>
            <person name="Pangilinan J."/>
            <person name="Park H.-J.H."/>
            <person name="Ramirez L."/>
            <person name="Alfaro M."/>
            <person name="Sun H."/>
            <person name="Tritt A."/>
            <person name="Yoshinaga Y."/>
            <person name="Zwiers L.-H.L."/>
            <person name="Turgeon B.G."/>
            <person name="Goodwin S.B."/>
            <person name="Spatafora J.W."/>
            <person name="Crous P.W."/>
            <person name="Grigoriev I.V."/>
        </authorList>
    </citation>
    <scope>NUCLEOTIDE SEQUENCE [LARGE SCALE GENOMIC DNA]</scope>
    <source>
        <strain evidence="2 3">CBS 611.86</strain>
    </source>
</reference>
<comment type="caution">
    <text evidence="2">The sequence shown here is derived from an EMBL/GenBank/DDBJ whole genome shotgun (WGS) entry which is preliminary data.</text>
</comment>
<evidence type="ECO:0000313" key="2">
    <source>
        <dbReference type="EMBL" id="KAF2869653.1"/>
    </source>
</evidence>
<feature type="region of interest" description="Disordered" evidence="1">
    <location>
        <begin position="1"/>
        <end position="39"/>
    </location>
</feature>
<dbReference type="Proteomes" id="UP000481861">
    <property type="component" value="Unassembled WGS sequence"/>
</dbReference>